<dbReference type="SUPFAM" id="SSF53098">
    <property type="entry name" value="Ribonuclease H-like"/>
    <property type="match status" value="1"/>
</dbReference>
<evidence type="ECO:0000313" key="2">
    <source>
        <dbReference type="Proteomes" id="UP000887116"/>
    </source>
</evidence>
<dbReference type="GO" id="GO:0003676">
    <property type="term" value="F:nucleic acid binding"/>
    <property type="evidence" value="ECO:0007669"/>
    <property type="project" value="InterPro"/>
</dbReference>
<dbReference type="PANTHER" id="PTHR31511:SF12">
    <property type="entry name" value="RHO TERMINATION FACTOR N-TERMINAL DOMAIN-CONTAINING PROTEIN"/>
    <property type="match status" value="1"/>
</dbReference>
<dbReference type="OrthoDB" id="6423399at2759"/>
<dbReference type="SUPFAM" id="SSF56672">
    <property type="entry name" value="DNA/RNA polymerases"/>
    <property type="match status" value="1"/>
</dbReference>
<dbReference type="InterPro" id="IPR043502">
    <property type="entry name" value="DNA/RNA_pol_sf"/>
</dbReference>
<dbReference type="InterPro" id="IPR004211">
    <property type="entry name" value="Endonuclease_7"/>
</dbReference>
<protein>
    <submittedName>
        <fullName evidence="1">C2H2-type domain-containing protein</fullName>
    </submittedName>
</protein>
<dbReference type="GO" id="GO:0000166">
    <property type="term" value="F:nucleotide binding"/>
    <property type="evidence" value="ECO:0007669"/>
    <property type="project" value="InterPro"/>
</dbReference>
<dbReference type="Gene3D" id="3.90.1600.10">
    <property type="entry name" value="Palm domain of DNA polymerase"/>
    <property type="match status" value="1"/>
</dbReference>
<comment type="caution">
    <text evidence="1">The sequence shown here is derived from an EMBL/GenBank/DDBJ whole genome shotgun (WGS) entry which is preliminary data.</text>
</comment>
<gene>
    <name evidence="1" type="primary">AVEN_87773_1</name>
    <name evidence="1" type="ORF">TNCT_687781</name>
</gene>
<accession>A0A8X6HGW7</accession>
<dbReference type="GO" id="GO:0042575">
    <property type="term" value="C:DNA polymerase complex"/>
    <property type="evidence" value="ECO:0007669"/>
    <property type="project" value="UniProtKB-ARBA"/>
</dbReference>
<reference evidence="1" key="1">
    <citation type="submission" date="2020-07" db="EMBL/GenBank/DDBJ databases">
        <title>Multicomponent nature underlies the extraordinary mechanical properties of spider dragline silk.</title>
        <authorList>
            <person name="Kono N."/>
            <person name="Nakamura H."/>
            <person name="Mori M."/>
            <person name="Yoshida Y."/>
            <person name="Ohtoshi R."/>
            <person name="Malay A.D."/>
            <person name="Moran D.A.P."/>
            <person name="Tomita M."/>
            <person name="Numata K."/>
            <person name="Arakawa K."/>
        </authorList>
    </citation>
    <scope>NUCLEOTIDE SEQUENCE</scope>
</reference>
<dbReference type="PROSITE" id="PS00116">
    <property type="entry name" value="DNA_POLYMERASE_B"/>
    <property type="match status" value="1"/>
</dbReference>
<dbReference type="Pfam" id="PF02945">
    <property type="entry name" value="Endonuclease_7"/>
    <property type="match status" value="1"/>
</dbReference>
<dbReference type="InterPro" id="IPR017964">
    <property type="entry name" value="DNA-dir_DNA_pol_B_CS"/>
</dbReference>
<dbReference type="InterPro" id="IPR044925">
    <property type="entry name" value="His-Me_finger_sf"/>
</dbReference>
<dbReference type="Proteomes" id="UP000887116">
    <property type="component" value="Unassembled WGS sequence"/>
</dbReference>
<dbReference type="GO" id="GO:0071897">
    <property type="term" value="P:DNA biosynthetic process"/>
    <property type="evidence" value="ECO:0007669"/>
    <property type="project" value="UniProtKB-ARBA"/>
</dbReference>
<dbReference type="AlphaFoldDB" id="A0A8X6HGW7"/>
<dbReference type="Gene3D" id="3.40.1800.10">
    <property type="entry name" value="His-Me finger endonucleases"/>
    <property type="match status" value="1"/>
</dbReference>
<proteinExistence type="predicted"/>
<dbReference type="InterPro" id="IPR038563">
    <property type="entry name" value="Endonuclease_7_sf"/>
</dbReference>
<organism evidence="1 2">
    <name type="scientific">Trichonephila clavata</name>
    <name type="common">Joro spider</name>
    <name type="synonym">Nephila clavata</name>
    <dbReference type="NCBI Taxonomy" id="2740835"/>
    <lineage>
        <taxon>Eukaryota</taxon>
        <taxon>Metazoa</taxon>
        <taxon>Ecdysozoa</taxon>
        <taxon>Arthropoda</taxon>
        <taxon>Chelicerata</taxon>
        <taxon>Arachnida</taxon>
        <taxon>Araneae</taxon>
        <taxon>Araneomorphae</taxon>
        <taxon>Entelegynae</taxon>
        <taxon>Araneoidea</taxon>
        <taxon>Nephilidae</taxon>
        <taxon>Trichonephila</taxon>
    </lineage>
</organism>
<sequence>MHNIEPMIFSNAVLKYRCHICDQVFKKTDIIVRDHCHFTGIFRGFAHNTCNLQYQKRYFIPVIIHNLKGYDSHLILKQLSDKYAKSIRIIPVNSHKFTTFQIDQIKFLDSFQFLSTSLSTLVENLENSNHSFPIFKQFYSNEKSRFLLKRKGVFPYSYFSSPQILKETCLPPKAAFFNILTNSHVKDEDYEFALLVFQTFKCKNFADYLKLYQQLDVVLLAEVFTSFRQKCLLHYKLDPCHFITAADLTWNAGLKFTKVELELFTDINMYIWIENNIRGGICFVGKRYASANNPFIPKYNKYKEESYIIAVDANNLYGYAMSQPLPIGNFFWLSKEEVRNFDVSKLSSTDVIGYFLEVDIFYPASLHDLHDFPLAADHLTITYDMLSPYQKKLIQIGNIHFPKKNRKLTPSFTFKTNFVVHYLNLKFYLQKGLILKKIHRILGFKQENWLESYVGFNNEKRMSTQYKFEKDLFKLMNNAWFGKSLQNPRKRVNIEGAFNLKQCKKKLSSPLLEYFKIINENFAIFKLMKRNLHLDKPIYIGFTILELSKLHIYKLYYNYFKQYYGEKCSLLYTDTDSLYLEIKAHNVYTEVKNNFSDIMDYSNYPKDHDLFNLSNEGRLGALKNETCEPIKEFVALKCKMYCMVFGDNSKKTAKGLKKSCVQDLNAELYKSVLNERLFLRHKQNILVTKDHDIKTVTQNKIGLTPFYDKKYLLDDGINCYPFGHYAIDETDEE</sequence>
<keyword evidence="2" id="KW-1185">Reference proteome</keyword>
<name>A0A8X6HGW7_TRICU</name>
<dbReference type="PANTHER" id="PTHR31511">
    <property type="entry name" value="PROTEIN CBG23764"/>
    <property type="match status" value="1"/>
</dbReference>
<dbReference type="EMBL" id="BMAO01018412">
    <property type="protein sequence ID" value="GFR23278.1"/>
    <property type="molecule type" value="Genomic_DNA"/>
</dbReference>
<dbReference type="InterPro" id="IPR012337">
    <property type="entry name" value="RNaseH-like_sf"/>
</dbReference>
<dbReference type="InterPro" id="IPR023211">
    <property type="entry name" value="DNA_pol_palm_dom_sf"/>
</dbReference>
<dbReference type="SUPFAM" id="SSF54060">
    <property type="entry name" value="His-Me finger endonucleases"/>
    <property type="match status" value="1"/>
</dbReference>
<evidence type="ECO:0000313" key="1">
    <source>
        <dbReference type="EMBL" id="GFR23278.1"/>
    </source>
</evidence>